<proteinExistence type="inferred from homology"/>
<dbReference type="Proteomes" id="UP000000849">
    <property type="component" value="Chromosome"/>
</dbReference>
<dbReference type="Gene3D" id="3.65.10.10">
    <property type="entry name" value="Enolpyruvate transferase domain"/>
    <property type="match status" value="2"/>
</dbReference>
<feature type="binding site" evidence="8">
    <location>
        <position position="171"/>
    </location>
    <ligand>
        <name>3-phosphoshikimate</name>
        <dbReference type="ChEBI" id="CHEBI:145989"/>
    </ligand>
</feature>
<evidence type="ECO:0000256" key="4">
    <source>
        <dbReference type="ARBA" id="ARBA00022605"/>
    </source>
</evidence>
<dbReference type="GO" id="GO:0003866">
    <property type="term" value="F:3-phosphoshikimate 1-carboxyvinyltransferase activity"/>
    <property type="evidence" value="ECO:0007669"/>
    <property type="project" value="UniProtKB-UniRule"/>
</dbReference>
<dbReference type="EMBL" id="CP001964">
    <property type="protein sequence ID" value="ADG74109.1"/>
    <property type="molecule type" value="Genomic_DNA"/>
</dbReference>
<dbReference type="GO" id="GO:0008652">
    <property type="term" value="P:amino acid biosynthetic process"/>
    <property type="evidence" value="ECO:0007669"/>
    <property type="project" value="UniProtKB-KW"/>
</dbReference>
<dbReference type="SUPFAM" id="SSF55205">
    <property type="entry name" value="EPT/RTPC-like"/>
    <property type="match status" value="1"/>
</dbReference>
<feature type="binding site" evidence="8">
    <location>
        <position position="412"/>
    </location>
    <ligand>
        <name>phosphoenolpyruvate</name>
        <dbReference type="ChEBI" id="CHEBI:58702"/>
    </ligand>
</feature>
<keyword evidence="11" id="KW-1185">Reference proteome</keyword>
<reference evidence="10 11" key="1">
    <citation type="journal article" date="2010" name="Stand. Genomic Sci.">
        <title>Complete genome sequence of Cellulomonas flavigena type strain (134).</title>
        <authorList>
            <person name="Abt B."/>
            <person name="Foster B."/>
            <person name="Lapidus A."/>
            <person name="Clum A."/>
            <person name="Sun H."/>
            <person name="Pukall R."/>
            <person name="Lucas S."/>
            <person name="Glavina Del Rio T."/>
            <person name="Nolan M."/>
            <person name="Tice H."/>
            <person name="Cheng J.F."/>
            <person name="Pitluck S."/>
            <person name="Liolios K."/>
            <person name="Ivanova N."/>
            <person name="Mavromatis K."/>
            <person name="Ovchinnikova G."/>
            <person name="Pati A."/>
            <person name="Goodwin L."/>
            <person name="Chen A."/>
            <person name="Palaniappan K."/>
            <person name="Land M."/>
            <person name="Hauser L."/>
            <person name="Chang Y.J."/>
            <person name="Jeffries C.D."/>
            <person name="Rohde M."/>
            <person name="Goker M."/>
            <person name="Woyke T."/>
            <person name="Bristow J."/>
            <person name="Eisen J.A."/>
            <person name="Markowitz V."/>
            <person name="Hugenholtz P."/>
            <person name="Kyrpides N.C."/>
            <person name="Klenk H.P."/>
        </authorList>
    </citation>
    <scope>NUCLEOTIDE SEQUENCE [LARGE SCALE GENOMIC DNA]</scope>
    <source>
        <strain evidence="11">ATCC 482 / DSM 20109 / BCRC 11376 / JCM 18109 / NBRC 3775 / NCIMB 8073 / NRS 134</strain>
    </source>
</reference>
<feature type="binding site" evidence="8">
    <location>
        <position position="96"/>
    </location>
    <ligand>
        <name>phosphoenolpyruvate</name>
        <dbReference type="ChEBI" id="CHEBI:58702"/>
    </ligand>
</feature>
<dbReference type="PIRSF" id="PIRSF000505">
    <property type="entry name" value="EPSPS"/>
    <property type="match status" value="1"/>
</dbReference>
<dbReference type="EC" id="2.5.1.19" evidence="8"/>
<feature type="binding site" evidence="8">
    <location>
        <position position="33"/>
    </location>
    <ligand>
        <name>3-phosphoshikimate</name>
        <dbReference type="ChEBI" id="CHEBI:145989"/>
    </ligand>
</feature>
<dbReference type="NCBIfam" id="TIGR01356">
    <property type="entry name" value="aroA"/>
    <property type="match status" value="1"/>
</dbReference>
<dbReference type="CDD" id="cd01556">
    <property type="entry name" value="EPSP_synthase"/>
    <property type="match status" value="1"/>
</dbReference>
<keyword evidence="5 8" id="KW-0808">Transferase</keyword>
<dbReference type="Pfam" id="PF00275">
    <property type="entry name" value="EPSP_synthase"/>
    <property type="match status" value="1"/>
</dbReference>
<dbReference type="InterPro" id="IPR036968">
    <property type="entry name" value="Enolpyruvate_Tfrase_sf"/>
</dbReference>
<feature type="binding site" evidence="8">
    <location>
        <position position="172"/>
    </location>
    <ligand>
        <name>3-phosphoshikimate</name>
        <dbReference type="ChEBI" id="CHEBI:145989"/>
    </ligand>
</feature>
<dbReference type="GO" id="GO:0005737">
    <property type="term" value="C:cytoplasm"/>
    <property type="evidence" value="ECO:0007669"/>
    <property type="project" value="UniProtKB-SubCell"/>
</dbReference>
<dbReference type="PANTHER" id="PTHR21090:SF5">
    <property type="entry name" value="PENTAFUNCTIONAL AROM POLYPEPTIDE"/>
    <property type="match status" value="1"/>
</dbReference>
<keyword evidence="6 8" id="KW-0057">Aromatic amino acid biosynthesis</keyword>
<dbReference type="PANTHER" id="PTHR21090">
    <property type="entry name" value="AROM/DEHYDROQUINATE SYNTHASE"/>
    <property type="match status" value="1"/>
</dbReference>
<evidence type="ECO:0000256" key="3">
    <source>
        <dbReference type="ARBA" id="ARBA00022490"/>
    </source>
</evidence>
<feature type="binding site" evidence="8">
    <location>
        <position position="200"/>
    </location>
    <ligand>
        <name>3-phosphoshikimate</name>
        <dbReference type="ChEBI" id="CHEBI:145989"/>
    </ligand>
</feature>
<organism evidence="10 11">
    <name type="scientific">Cellulomonas flavigena (strain ATCC 482 / DSM 20109 / BCRC 11376 / JCM 18109 / NBRC 3775 / NCIMB 8073 / NRS 134)</name>
    <dbReference type="NCBI Taxonomy" id="446466"/>
    <lineage>
        <taxon>Bacteria</taxon>
        <taxon>Bacillati</taxon>
        <taxon>Actinomycetota</taxon>
        <taxon>Actinomycetes</taxon>
        <taxon>Micrococcales</taxon>
        <taxon>Cellulomonadaceae</taxon>
        <taxon>Cellulomonas</taxon>
    </lineage>
</organism>
<feature type="binding site" evidence="8">
    <location>
        <position position="173"/>
    </location>
    <ligand>
        <name>phosphoenolpyruvate</name>
        <dbReference type="ChEBI" id="CHEBI:58702"/>
    </ligand>
</feature>
<feature type="binding site" evidence="8">
    <location>
        <position position="173"/>
    </location>
    <ligand>
        <name>3-phosphoshikimate</name>
        <dbReference type="ChEBI" id="CHEBI:145989"/>
    </ligand>
</feature>
<comment type="catalytic activity">
    <reaction evidence="7">
        <text>3-phosphoshikimate + phosphoenolpyruvate = 5-O-(1-carboxyvinyl)-3-phosphoshikimate + phosphate</text>
        <dbReference type="Rhea" id="RHEA:21256"/>
        <dbReference type="ChEBI" id="CHEBI:43474"/>
        <dbReference type="ChEBI" id="CHEBI:57701"/>
        <dbReference type="ChEBI" id="CHEBI:58702"/>
        <dbReference type="ChEBI" id="CHEBI:145989"/>
        <dbReference type="EC" id="2.5.1.19"/>
    </reaction>
    <physiologicalReaction direction="left-to-right" evidence="7">
        <dbReference type="Rhea" id="RHEA:21257"/>
    </physiologicalReaction>
</comment>
<feature type="binding site" evidence="8">
    <location>
        <position position="346"/>
    </location>
    <ligand>
        <name>phosphoenolpyruvate</name>
        <dbReference type="ChEBI" id="CHEBI:58702"/>
    </ligand>
</feature>
<feature type="active site" description="Proton acceptor" evidence="8">
    <location>
        <position position="315"/>
    </location>
</feature>
<evidence type="ECO:0000256" key="7">
    <source>
        <dbReference type="ARBA" id="ARBA00044633"/>
    </source>
</evidence>
<evidence type="ECO:0000259" key="9">
    <source>
        <dbReference type="Pfam" id="PF00275"/>
    </source>
</evidence>
<comment type="subunit">
    <text evidence="8">Monomer.</text>
</comment>
<name>D5UBL4_CELFN</name>
<dbReference type="HOGENOM" id="CLU_024321_0_0_11"/>
<protein>
    <recommendedName>
        <fullName evidence="8">3-phosphoshikimate 1-carboxyvinyltransferase</fullName>
        <ecNumber evidence="8">2.5.1.19</ecNumber>
    </recommendedName>
    <alternativeName>
        <fullName evidence="8">5-enolpyruvylshikimate-3-phosphate synthase</fullName>
        <shortName evidence="8">EPSP synthase</shortName>
        <shortName evidence="8">EPSPS</shortName>
    </alternativeName>
</protein>
<comment type="caution">
    <text evidence="8">Lacks conserved residue(s) required for the propagation of feature annotation.</text>
</comment>
<dbReference type="RefSeq" id="WP_013116443.1">
    <property type="nucleotide sequence ID" value="NC_014151.1"/>
</dbReference>
<evidence type="ECO:0000256" key="1">
    <source>
        <dbReference type="ARBA" id="ARBA00004811"/>
    </source>
</evidence>
<evidence type="ECO:0000256" key="5">
    <source>
        <dbReference type="ARBA" id="ARBA00022679"/>
    </source>
</evidence>
<comment type="pathway">
    <text evidence="1 8">Metabolic intermediate biosynthesis; chorismate biosynthesis; chorismate from D-erythrose 4-phosphate and phosphoenolpyruvate: step 6/7.</text>
</comment>
<keyword evidence="4 8" id="KW-0028">Amino-acid biosynthesis</keyword>
<comment type="subcellular location">
    <subcellularLocation>
        <location evidence="8">Cytoplasm</location>
    </subcellularLocation>
</comment>
<feature type="binding site" evidence="8">
    <location>
        <position position="387"/>
    </location>
    <ligand>
        <name>phosphoenolpyruvate</name>
        <dbReference type="ChEBI" id="CHEBI:58702"/>
    </ligand>
</feature>
<evidence type="ECO:0000313" key="10">
    <source>
        <dbReference type="EMBL" id="ADG74109.1"/>
    </source>
</evidence>
<dbReference type="OrthoDB" id="9809920at2"/>
<comment type="similarity">
    <text evidence="2 8">Belongs to the EPSP synthase family.</text>
</comment>
<gene>
    <name evidence="8" type="primary">aroA</name>
    <name evidence="10" type="ordered locus">Cfla_1207</name>
</gene>
<dbReference type="GO" id="GO:0009073">
    <property type="term" value="P:aromatic amino acid family biosynthetic process"/>
    <property type="evidence" value="ECO:0007669"/>
    <property type="project" value="UniProtKB-KW"/>
</dbReference>
<evidence type="ECO:0000256" key="8">
    <source>
        <dbReference type="HAMAP-Rule" id="MF_00210"/>
    </source>
</evidence>
<feature type="domain" description="Enolpyruvate transferase" evidence="9">
    <location>
        <begin position="16"/>
        <end position="419"/>
    </location>
</feature>
<dbReference type="FunFam" id="3.65.10.10:FF:000010">
    <property type="entry name" value="3-phosphoshikimate 1-carboxyvinyltransferase"/>
    <property type="match status" value="1"/>
</dbReference>
<dbReference type="GO" id="GO:0009423">
    <property type="term" value="P:chorismate biosynthetic process"/>
    <property type="evidence" value="ECO:0007669"/>
    <property type="project" value="UniProtKB-UniRule"/>
</dbReference>
<evidence type="ECO:0000313" key="11">
    <source>
        <dbReference type="Proteomes" id="UP000000849"/>
    </source>
</evidence>
<dbReference type="InterPro" id="IPR001986">
    <property type="entry name" value="Enolpyruvate_Tfrase_dom"/>
</dbReference>
<dbReference type="InterPro" id="IPR006264">
    <property type="entry name" value="EPSP_synthase"/>
</dbReference>
<dbReference type="KEGG" id="cfl:Cfla_1207"/>
<feature type="binding site" evidence="8">
    <location>
        <position position="29"/>
    </location>
    <ligand>
        <name>3-phosphoshikimate</name>
        <dbReference type="ChEBI" id="CHEBI:145989"/>
    </ligand>
</feature>
<feature type="binding site" evidence="8">
    <location>
        <position position="342"/>
    </location>
    <ligand>
        <name>3-phosphoshikimate</name>
        <dbReference type="ChEBI" id="CHEBI:145989"/>
    </ligand>
</feature>
<feature type="binding site" evidence="8">
    <location>
        <position position="315"/>
    </location>
    <ligand>
        <name>3-phosphoshikimate</name>
        <dbReference type="ChEBI" id="CHEBI:145989"/>
    </ligand>
</feature>
<dbReference type="eggNOG" id="COG0128">
    <property type="taxonomic scope" value="Bacteria"/>
</dbReference>
<feature type="binding site" evidence="8">
    <location>
        <position position="28"/>
    </location>
    <ligand>
        <name>phosphoenolpyruvate</name>
        <dbReference type="ChEBI" id="CHEBI:58702"/>
    </ligand>
</feature>
<sequence>MTSPHADLWSAPVADAPLDATVAVPGSKSLSNRYLVLAALAQGPSTLRSLLVSRDTRLMAGALETLGVQVDLGGDAVGVTPGALRGHVTVDCGLAGTVMRFLPAVAALADGPVHFKGDVEALVRPMGPLLRALQALDVRVDEEGEPGHLPFTVHGTGAVRGGQVDVDASGSSQFVSGLLLAASRFDQGLTVRHTGPTLPSLPHIRMTVEVMRAAGVVVDDSRPEIWHVEPGPVAGRDVHVEPDLSNAAPFLCAAMVAGGSVRVPGWPATTTQPGGLLPDILTRMGATVALDGDVLTVTGTGEVRGVDLDLRAAGEIAPTIAALAVHGDSPTRLRGIGHLRGHETDRLAALAAEITRLGGQCEQTSDGLVITPRTLHGGVWGTYADHRMATAGALVGLRVPGVEVEDVATTAKTLPGFADLWAGMLAASEGHVVRDGVTAGPTV</sequence>
<keyword evidence="3 8" id="KW-0963">Cytoplasm</keyword>
<dbReference type="FunFam" id="3.65.10.10:FF:000011">
    <property type="entry name" value="3-phosphoshikimate 1-carboxyvinyltransferase"/>
    <property type="match status" value="1"/>
</dbReference>
<dbReference type="InterPro" id="IPR013792">
    <property type="entry name" value="RNA3'P_cycl/enolpyr_Trfase_a/b"/>
</dbReference>
<dbReference type="HAMAP" id="MF_00210">
    <property type="entry name" value="EPSP_synth"/>
    <property type="match status" value="1"/>
</dbReference>
<evidence type="ECO:0000256" key="6">
    <source>
        <dbReference type="ARBA" id="ARBA00023141"/>
    </source>
</evidence>
<comment type="function">
    <text evidence="8">Catalyzes the transfer of the enolpyruvyl moiety of phosphoenolpyruvate (PEP) to the 5-hydroxyl of shikimate-3-phosphate (S3P) to produce enolpyruvyl shikimate-3-phosphate and inorganic phosphate.</text>
</comment>
<dbReference type="PROSITE" id="PS00104">
    <property type="entry name" value="EPSP_SYNTHASE_1"/>
    <property type="match status" value="1"/>
</dbReference>
<dbReference type="STRING" id="446466.Cfla_1207"/>
<feature type="binding site" evidence="8">
    <location>
        <position position="28"/>
    </location>
    <ligand>
        <name>3-phosphoshikimate</name>
        <dbReference type="ChEBI" id="CHEBI:145989"/>
    </ligand>
</feature>
<accession>D5UBL4</accession>
<dbReference type="UniPathway" id="UPA00053">
    <property type="reaction ID" value="UER00089"/>
</dbReference>
<dbReference type="PROSITE" id="PS00885">
    <property type="entry name" value="EPSP_SYNTHASE_2"/>
    <property type="match status" value="1"/>
</dbReference>
<feature type="binding site" evidence="8">
    <location>
        <position position="124"/>
    </location>
    <ligand>
        <name>phosphoenolpyruvate</name>
        <dbReference type="ChEBI" id="CHEBI:58702"/>
    </ligand>
</feature>
<evidence type="ECO:0000256" key="2">
    <source>
        <dbReference type="ARBA" id="ARBA00009948"/>
    </source>
</evidence>
<dbReference type="InterPro" id="IPR023193">
    <property type="entry name" value="EPSP_synthase_CS"/>
</dbReference>
<dbReference type="AlphaFoldDB" id="D5UBL4"/>